<gene>
    <name evidence="5 6" type="primary">COQ3</name>
    <name evidence="6" type="ORF">AXF42_Ash015739</name>
</gene>
<organism evidence="6 7">
    <name type="scientific">Apostasia shenzhenica</name>
    <dbReference type="NCBI Taxonomy" id="1088818"/>
    <lineage>
        <taxon>Eukaryota</taxon>
        <taxon>Viridiplantae</taxon>
        <taxon>Streptophyta</taxon>
        <taxon>Embryophyta</taxon>
        <taxon>Tracheophyta</taxon>
        <taxon>Spermatophyta</taxon>
        <taxon>Magnoliopsida</taxon>
        <taxon>Liliopsida</taxon>
        <taxon>Asparagales</taxon>
        <taxon>Orchidaceae</taxon>
        <taxon>Apostasioideae</taxon>
        <taxon>Apostasia</taxon>
    </lineage>
</organism>
<comment type="subcellular location">
    <subcellularLocation>
        <location evidence="5">Mitochondrion inner membrane</location>
        <topology evidence="5">Peripheral membrane protein</topology>
        <orientation evidence="5">Matrix side</orientation>
    </subcellularLocation>
</comment>
<dbReference type="Pfam" id="PF13489">
    <property type="entry name" value="Methyltransf_23"/>
    <property type="match status" value="1"/>
</dbReference>
<dbReference type="CDD" id="cd02440">
    <property type="entry name" value="AdoMet_MTases"/>
    <property type="match status" value="1"/>
</dbReference>
<feature type="binding site" evidence="5">
    <location>
        <position position="116"/>
    </location>
    <ligand>
        <name>S-adenosyl-L-methionine</name>
        <dbReference type="ChEBI" id="CHEBI:59789"/>
    </ligand>
</feature>
<evidence type="ECO:0000256" key="1">
    <source>
        <dbReference type="ARBA" id="ARBA00022603"/>
    </source>
</evidence>
<dbReference type="Proteomes" id="UP000236161">
    <property type="component" value="Unassembled WGS sequence"/>
</dbReference>
<dbReference type="SUPFAM" id="SSF53335">
    <property type="entry name" value="S-adenosyl-L-methionine-dependent methyltransferases"/>
    <property type="match status" value="1"/>
</dbReference>
<keyword evidence="2 5" id="KW-0808">Transferase</keyword>
<feature type="binding site" evidence="5">
    <location>
        <position position="213"/>
    </location>
    <ligand>
        <name>S-adenosyl-L-methionine</name>
        <dbReference type="ChEBI" id="CHEBI:59789"/>
    </ligand>
</feature>
<keyword evidence="5" id="KW-0460">Magnesium</keyword>
<protein>
    <recommendedName>
        <fullName evidence="5">Ubiquinone biosynthesis O-methyltransferase, mitochondrial</fullName>
    </recommendedName>
    <alternativeName>
        <fullName evidence="5">3-demethylubiquinol 3-O-methyltransferase</fullName>
        <ecNumber evidence="5">2.1.1.64</ecNumber>
    </alternativeName>
    <alternativeName>
        <fullName evidence="5">3-demethylubiquinone 3-O-methyltransferase</fullName>
        <ecNumber evidence="5">2.1.1.-</ecNumber>
    </alternativeName>
    <alternativeName>
        <fullName evidence="5">Polyprenyldihydroxybenzoate methyltransferase</fullName>
        <ecNumber evidence="5">2.1.1.114</ecNumber>
    </alternativeName>
</protein>
<dbReference type="GO" id="GO:0032259">
    <property type="term" value="P:methylation"/>
    <property type="evidence" value="ECO:0007669"/>
    <property type="project" value="UniProtKB-KW"/>
</dbReference>
<dbReference type="Gene3D" id="3.40.50.150">
    <property type="entry name" value="Vaccinia Virus protein VP39"/>
    <property type="match status" value="1"/>
</dbReference>
<feature type="binding site" evidence="5">
    <location>
        <position position="168"/>
    </location>
    <ligand>
        <name>S-adenosyl-L-methionine</name>
        <dbReference type="ChEBI" id="CHEBI:59789"/>
    </ligand>
</feature>
<dbReference type="GO" id="GO:0120537">
    <property type="term" value="F:3-demethylubiquinone 3-O-methyltransferase activity"/>
    <property type="evidence" value="ECO:0007669"/>
    <property type="project" value="RHEA"/>
</dbReference>
<feature type="binding site" evidence="5">
    <location>
        <position position="217"/>
    </location>
    <ligand>
        <name>Mg(2+)</name>
        <dbReference type="ChEBI" id="CHEBI:18420"/>
    </ligand>
</feature>
<name>A0A2H9ZU72_9ASPA</name>
<evidence type="ECO:0000256" key="2">
    <source>
        <dbReference type="ARBA" id="ARBA00022679"/>
    </source>
</evidence>
<keyword evidence="5" id="KW-0496">Mitochondrion</keyword>
<comment type="catalytic activity">
    <reaction evidence="5">
        <text>a 3-demethylubiquinol + S-adenosyl-L-methionine = a ubiquinol + S-adenosyl-L-homocysteine + H(+)</text>
        <dbReference type="Rhea" id="RHEA:44380"/>
        <dbReference type="Rhea" id="RHEA-COMP:9566"/>
        <dbReference type="Rhea" id="RHEA-COMP:10914"/>
        <dbReference type="ChEBI" id="CHEBI:15378"/>
        <dbReference type="ChEBI" id="CHEBI:17976"/>
        <dbReference type="ChEBI" id="CHEBI:57856"/>
        <dbReference type="ChEBI" id="CHEBI:59789"/>
        <dbReference type="ChEBI" id="CHEBI:84422"/>
        <dbReference type="EC" id="2.1.1.64"/>
    </reaction>
</comment>
<feature type="binding site" evidence="5">
    <location>
        <position position="147"/>
    </location>
    <ligand>
        <name>S-adenosyl-L-methionine</name>
        <dbReference type="ChEBI" id="CHEBI:59789"/>
    </ligand>
</feature>
<dbReference type="GO" id="GO:0010420">
    <property type="term" value="F:polyprenyldihydroxybenzoate methyltransferase activity"/>
    <property type="evidence" value="ECO:0007669"/>
    <property type="project" value="UniProtKB-UniRule"/>
</dbReference>
<comment type="catalytic activity">
    <reaction evidence="5">
        <text>a 3,4-dihydroxy-5-(all-trans-polyprenyl)benzoate + S-adenosyl-L-methionine = a 4-hydroxy-3-methoxy-5-(all-trans-polyprenyl)benzoate + S-adenosyl-L-homocysteine + H(+)</text>
        <dbReference type="Rhea" id="RHEA:44452"/>
        <dbReference type="Rhea" id="RHEA-COMP:10930"/>
        <dbReference type="Rhea" id="RHEA-COMP:10931"/>
        <dbReference type="ChEBI" id="CHEBI:15378"/>
        <dbReference type="ChEBI" id="CHEBI:57856"/>
        <dbReference type="ChEBI" id="CHEBI:59789"/>
        <dbReference type="ChEBI" id="CHEBI:64694"/>
        <dbReference type="ChEBI" id="CHEBI:84443"/>
        <dbReference type="EC" id="2.1.1.114"/>
    </reaction>
</comment>
<evidence type="ECO:0000256" key="4">
    <source>
        <dbReference type="ARBA" id="ARBA00022691"/>
    </source>
</evidence>
<dbReference type="PANTHER" id="PTHR43464">
    <property type="entry name" value="METHYLTRANSFERASE"/>
    <property type="match status" value="1"/>
</dbReference>
<feature type="binding site" evidence="5">
    <location>
        <position position="214"/>
    </location>
    <ligand>
        <name>Mg(2+)</name>
        <dbReference type="ChEBI" id="CHEBI:18420"/>
    </ligand>
</feature>
<comment type="function">
    <text evidence="5">O-methyltransferase required for two non-consecutive steps during ubiquinone biosynthesis. Catalyzes the 2 O-methylation of 3,4-dihydroxy-5-(all-trans-polyprenyl)benzoic acid into 4-hydroxy-3-methoxy-5-(all-trans-polyprenyl)benzoic acid. Also catalyzes the last step of ubiquinone biosynthesis by mediating methylation of 3-demethylubiquinone into ubiquinone. Also able to mediate the methylation of 3-demethylubiquinol into ubiquinol.</text>
</comment>
<comment type="catalytic activity">
    <reaction evidence="5">
        <text>a 3-demethylubiquinone + S-adenosyl-L-methionine = a ubiquinone + S-adenosyl-L-homocysteine</text>
        <dbReference type="Rhea" id="RHEA:81215"/>
        <dbReference type="Rhea" id="RHEA-COMP:9565"/>
        <dbReference type="Rhea" id="RHEA-COMP:19654"/>
        <dbReference type="ChEBI" id="CHEBI:16389"/>
        <dbReference type="ChEBI" id="CHEBI:57856"/>
        <dbReference type="ChEBI" id="CHEBI:59789"/>
        <dbReference type="ChEBI" id="CHEBI:231825"/>
    </reaction>
</comment>
<dbReference type="EC" id="2.1.1.64" evidence="5"/>
<comment type="pathway">
    <text evidence="5">Cofactor biosynthesis; ubiquinone biosynthesis.</text>
</comment>
<dbReference type="InterPro" id="IPR010233">
    <property type="entry name" value="UbiG_MeTrfase"/>
</dbReference>
<keyword evidence="7" id="KW-1185">Reference proteome</keyword>
<keyword evidence="5" id="KW-0999">Mitochondrion inner membrane</keyword>
<evidence type="ECO:0000256" key="3">
    <source>
        <dbReference type="ARBA" id="ARBA00022688"/>
    </source>
</evidence>
<dbReference type="GO" id="GO:0031314">
    <property type="term" value="C:extrinsic component of mitochondrial inner membrane"/>
    <property type="evidence" value="ECO:0007669"/>
    <property type="project" value="UniProtKB-UniRule"/>
</dbReference>
<dbReference type="OrthoDB" id="3265906at2759"/>
<dbReference type="STRING" id="1088818.A0A2H9ZU72"/>
<dbReference type="GO" id="GO:0061542">
    <property type="term" value="F:3-demethylubiquinol 3-O-methyltransferase activity"/>
    <property type="evidence" value="ECO:0007669"/>
    <property type="project" value="UniProtKB-UniRule"/>
</dbReference>
<keyword evidence="5" id="KW-0479">Metal-binding</keyword>
<accession>A0A2H9ZU72</accession>
<dbReference type="NCBIfam" id="TIGR01983">
    <property type="entry name" value="UbiG"/>
    <property type="match status" value="1"/>
</dbReference>
<keyword evidence="1 5" id="KW-0489">Methyltransferase</keyword>
<dbReference type="HAMAP" id="MF_00472">
    <property type="entry name" value="UbiG"/>
    <property type="match status" value="1"/>
</dbReference>
<keyword evidence="5" id="KW-0472">Membrane</keyword>
<dbReference type="InterPro" id="IPR029063">
    <property type="entry name" value="SAM-dependent_MTases_sf"/>
</dbReference>
<dbReference type="EC" id="2.1.1.-" evidence="5"/>
<comment type="subunit">
    <text evidence="5">Component of a multi-subunit COQ enzyme complex.</text>
</comment>
<keyword evidence="3 5" id="KW-0831">Ubiquinone biosynthesis</keyword>
<feature type="binding site" evidence="5">
    <location>
        <position position="218"/>
    </location>
    <ligand>
        <name>Mg(2+)</name>
        <dbReference type="ChEBI" id="CHEBI:18420"/>
    </ligand>
</feature>
<dbReference type="UniPathway" id="UPA00232"/>
<dbReference type="EMBL" id="KZ453894">
    <property type="protein sequence ID" value="PKA46845.1"/>
    <property type="molecule type" value="Genomic_DNA"/>
</dbReference>
<comment type="cofactor">
    <cofactor evidence="5">
        <name>Mg(2+)</name>
        <dbReference type="ChEBI" id="CHEBI:18420"/>
    </cofactor>
</comment>
<reference evidence="6 7" key="1">
    <citation type="journal article" date="2017" name="Nature">
        <title>The Apostasia genome and the evolution of orchids.</title>
        <authorList>
            <person name="Zhang G.Q."/>
            <person name="Liu K.W."/>
            <person name="Li Z."/>
            <person name="Lohaus R."/>
            <person name="Hsiao Y.Y."/>
            <person name="Niu S.C."/>
            <person name="Wang J.Y."/>
            <person name="Lin Y.C."/>
            <person name="Xu Q."/>
            <person name="Chen L.J."/>
            <person name="Yoshida K."/>
            <person name="Fujiwara S."/>
            <person name="Wang Z.W."/>
            <person name="Zhang Y.Q."/>
            <person name="Mitsuda N."/>
            <person name="Wang M."/>
            <person name="Liu G.H."/>
            <person name="Pecoraro L."/>
            <person name="Huang H.X."/>
            <person name="Xiao X.J."/>
            <person name="Lin M."/>
            <person name="Wu X.Y."/>
            <person name="Wu W.L."/>
            <person name="Chen Y.Y."/>
            <person name="Chang S.B."/>
            <person name="Sakamoto S."/>
            <person name="Ohme-Takagi M."/>
            <person name="Yagi M."/>
            <person name="Zeng S.J."/>
            <person name="Shen C.Y."/>
            <person name="Yeh C.M."/>
            <person name="Luo Y.B."/>
            <person name="Tsai W.C."/>
            <person name="Van de Peer Y."/>
            <person name="Liu Z.J."/>
        </authorList>
    </citation>
    <scope>NUCLEOTIDE SEQUENCE [LARGE SCALE GENOMIC DNA]</scope>
    <source>
        <strain evidence="7">cv. Shenzhen</strain>
        <tissue evidence="6">Stem</tissue>
    </source>
</reference>
<sequence length="329" mass="35604">MASVSVRLCRDLLRNSARFSFKSPSCFPVGGAVSSAVLPLTPLRCLSESAPPPAPIRNSDEMKAGSGSAGVVRVATSDNSRSSLNEAELAKFAAISETWWDSKGPFKPLHLMNPTRVSFIRSMLCRHFRKDPCTKRPLEGLKIIDVGCGGGILSEPLARLGAYVTGIDALEKNINVARVHARFDSVTSSIEYICTTAEQLVRDKRKFDAVLSLEVIEHVSDPLDFVQSLSDLIAPGGATVISTINRSIRAYATAIVAAEYLLNWLPSGTHEWSKFLTPEELVLILERASISVKEMAGFVYDPLSGDWSLSNDTSVNFIAFGAKENAGAI</sequence>
<dbReference type="PANTHER" id="PTHR43464:SF19">
    <property type="entry name" value="UBIQUINONE BIOSYNTHESIS O-METHYLTRANSFERASE, MITOCHONDRIAL"/>
    <property type="match status" value="1"/>
</dbReference>
<evidence type="ECO:0000256" key="5">
    <source>
        <dbReference type="HAMAP-Rule" id="MF_03190"/>
    </source>
</evidence>
<comment type="similarity">
    <text evidence="5">Belongs to the class I-like SAM-binding methyltransferase superfamily. UbiG/COQ3 family.</text>
</comment>
<evidence type="ECO:0000313" key="6">
    <source>
        <dbReference type="EMBL" id="PKA46845.1"/>
    </source>
</evidence>
<dbReference type="EC" id="2.1.1.114" evidence="5"/>
<keyword evidence="4 5" id="KW-0949">S-adenosyl-L-methionine</keyword>
<dbReference type="GO" id="GO:0046872">
    <property type="term" value="F:metal ion binding"/>
    <property type="evidence" value="ECO:0007669"/>
    <property type="project" value="UniProtKB-KW"/>
</dbReference>
<evidence type="ECO:0000313" key="7">
    <source>
        <dbReference type="Proteomes" id="UP000236161"/>
    </source>
</evidence>
<proteinExistence type="inferred from homology"/>
<dbReference type="AlphaFoldDB" id="A0A2H9ZU72"/>